<organism evidence="1">
    <name type="scientific">hydrothermal vent metagenome</name>
    <dbReference type="NCBI Taxonomy" id="652676"/>
    <lineage>
        <taxon>unclassified sequences</taxon>
        <taxon>metagenomes</taxon>
        <taxon>ecological metagenomes</taxon>
    </lineage>
</organism>
<sequence length="79" mass="9299">MKIKDIKVENWDDFENELQKLYKLYPREPEGGKFHSRFLFRGQADSGWELKTTLDRDVNVNMPQLGYYKTISIGLSSVL</sequence>
<name>A0A3B0VCA9_9ZZZZ</name>
<protein>
    <submittedName>
        <fullName evidence="1">Uncharacterized protein</fullName>
    </submittedName>
</protein>
<reference evidence="1" key="1">
    <citation type="submission" date="2018-06" db="EMBL/GenBank/DDBJ databases">
        <authorList>
            <person name="Zhirakovskaya E."/>
        </authorList>
    </citation>
    <scope>NUCLEOTIDE SEQUENCE</scope>
</reference>
<evidence type="ECO:0000313" key="1">
    <source>
        <dbReference type="EMBL" id="VAW36522.1"/>
    </source>
</evidence>
<gene>
    <name evidence="1" type="ORF">MNBD_DELTA02-266</name>
</gene>
<dbReference type="EMBL" id="UOEZ01000041">
    <property type="protein sequence ID" value="VAW36522.1"/>
    <property type="molecule type" value="Genomic_DNA"/>
</dbReference>
<proteinExistence type="predicted"/>
<dbReference type="AlphaFoldDB" id="A0A3B0VCA9"/>
<accession>A0A3B0VCA9</accession>